<reference evidence="10 11" key="1">
    <citation type="submission" date="2016-05" db="EMBL/GenBank/DDBJ databases">
        <title>Genomic and physiological characterization of Planctopirus sp. isolated from fresh water lake.</title>
        <authorList>
            <person name="Subhash Y."/>
            <person name="Ramana C."/>
        </authorList>
    </citation>
    <scope>NUCLEOTIDE SEQUENCE [LARGE SCALE GENOMIC DNA]</scope>
    <source>
        <strain evidence="10 11">JC280</strain>
    </source>
</reference>
<dbReference type="PANTHER" id="PTHR11831:SF4">
    <property type="entry name" value="SMALL RIBOSOMAL SUBUNIT PROTEIN US4M"/>
    <property type="match status" value="1"/>
</dbReference>
<keyword evidence="5 7" id="KW-0687">Ribonucleoprotein</keyword>
<evidence type="ECO:0000256" key="6">
    <source>
        <dbReference type="ARBA" id="ARBA00035254"/>
    </source>
</evidence>
<evidence type="ECO:0000256" key="3">
    <source>
        <dbReference type="ARBA" id="ARBA00022884"/>
    </source>
</evidence>
<evidence type="ECO:0000256" key="7">
    <source>
        <dbReference type="HAMAP-Rule" id="MF_01306"/>
    </source>
</evidence>
<dbReference type="PANTHER" id="PTHR11831">
    <property type="entry name" value="30S 40S RIBOSOMAL PROTEIN"/>
    <property type="match status" value="1"/>
</dbReference>
<dbReference type="Proteomes" id="UP000094828">
    <property type="component" value="Unassembled WGS sequence"/>
</dbReference>
<keyword evidence="4 7" id="KW-0689">Ribosomal protein</keyword>
<gene>
    <name evidence="7" type="primary">rpsD</name>
    <name evidence="10" type="ORF">A6X21_11930</name>
</gene>
<dbReference type="FunFam" id="3.10.290.10:FF:000001">
    <property type="entry name" value="30S ribosomal protein S4"/>
    <property type="match status" value="1"/>
</dbReference>
<dbReference type="STRING" id="1841610.A6X21_11930"/>
<dbReference type="SMART" id="SM01390">
    <property type="entry name" value="Ribosomal_S4"/>
    <property type="match status" value="1"/>
</dbReference>
<name>A0A1C3E624_9PLAN</name>
<dbReference type="HAMAP" id="MF_01306_B">
    <property type="entry name" value="Ribosomal_uS4_B"/>
    <property type="match status" value="1"/>
</dbReference>
<comment type="function">
    <text evidence="7">One of the primary rRNA binding proteins, it binds directly to 16S rRNA where it nucleates assembly of the body of the 30S subunit.</text>
</comment>
<dbReference type="InterPro" id="IPR005709">
    <property type="entry name" value="Ribosomal_uS4_bac-type"/>
</dbReference>
<dbReference type="CDD" id="cd00165">
    <property type="entry name" value="S4"/>
    <property type="match status" value="1"/>
</dbReference>
<evidence type="ECO:0000256" key="4">
    <source>
        <dbReference type="ARBA" id="ARBA00022980"/>
    </source>
</evidence>
<evidence type="ECO:0000256" key="5">
    <source>
        <dbReference type="ARBA" id="ARBA00023274"/>
    </source>
</evidence>
<dbReference type="Pfam" id="PF00163">
    <property type="entry name" value="Ribosomal_S4"/>
    <property type="match status" value="1"/>
</dbReference>
<comment type="caution">
    <text evidence="10">The sequence shown here is derived from an EMBL/GenBank/DDBJ whole genome shotgun (WGS) entry which is preliminary data.</text>
</comment>
<dbReference type="AlphaFoldDB" id="A0A1C3E624"/>
<comment type="function">
    <text evidence="7">With S5 and S12 plays an important role in translational accuracy.</text>
</comment>
<organism evidence="10 11">
    <name type="scientific">Planctopirus hydrillae</name>
    <dbReference type="NCBI Taxonomy" id="1841610"/>
    <lineage>
        <taxon>Bacteria</taxon>
        <taxon>Pseudomonadati</taxon>
        <taxon>Planctomycetota</taxon>
        <taxon>Planctomycetia</taxon>
        <taxon>Planctomycetales</taxon>
        <taxon>Planctomycetaceae</taxon>
        <taxon>Planctopirus</taxon>
    </lineage>
</organism>
<dbReference type="GO" id="GO:0003735">
    <property type="term" value="F:structural constituent of ribosome"/>
    <property type="evidence" value="ECO:0007669"/>
    <property type="project" value="InterPro"/>
</dbReference>
<dbReference type="GO" id="GO:0042274">
    <property type="term" value="P:ribosomal small subunit biogenesis"/>
    <property type="evidence" value="ECO:0007669"/>
    <property type="project" value="TreeGrafter"/>
</dbReference>
<evidence type="ECO:0000256" key="2">
    <source>
        <dbReference type="ARBA" id="ARBA00022730"/>
    </source>
</evidence>
<dbReference type="InterPro" id="IPR036986">
    <property type="entry name" value="S4_RNA-bd_sf"/>
</dbReference>
<dbReference type="GO" id="GO:0015935">
    <property type="term" value="C:small ribosomal subunit"/>
    <property type="evidence" value="ECO:0007669"/>
    <property type="project" value="InterPro"/>
</dbReference>
<dbReference type="GO" id="GO:0019843">
    <property type="term" value="F:rRNA binding"/>
    <property type="evidence" value="ECO:0007669"/>
    <property type="project" value="UniProtKB-UniRule"/>
</dbReference>
<dbReference type="OrthoDB" id="9803672at2"/>
<dbReference type="Gene3D" id="1.10.1050.10">
    <property type="entry name" value="Ribosomal Protein S4 Delta 41, Chain A, domain 1"/>
    <property type="match status" value="1"/>
</dbReference>
<accession>A0A1C3E624</accession>
<dbReference type="Pfam" id="PF01479">
    <property type="entry name" value="S4"/>
    <property type="match status" value="1"/>
</dbReference>
<feature type="domain" description="Small ribosomal subunit protein uS4 N-terminal" evidence="9">
    <location>
        <begin position="3"/>
        <end position="92"/>
    </location>
</feature>
<evidence type="ECO:0000256" key="1">
    <source>
        <dbReference type="ARBA" id="ARBA00007465"/>
    </source>
</evidence>
<protein>
    <recommendedName>
        <fullName evidence="6 7">Small ribosomal subunit protein uS4</fullName>
    </recommendedName>
</protein>
<dbReference type="SMART" id="SM00363">
    <property type="entry name" value="S4"/>
    <property type="match status" value="1"/>
</dbReference>
<comment type="similarity">
    <text evidence="1 7">Belongs to the universal ribosomal protein uS4 family.</text>
</comment>
<keyword evidence="2 7" id="KW-0699">rRNA-binding</keyword>
<dbReference type="InterPro" id="IPR002942">
    <property type="entry name" value="S4_RNA-bd"/>
</dbReference>
<dbReference type="GO" id="GO:0006412">
    <property type="term" value="P:translation"/>
    <property type="evidence" value="ECO:0007669"/>
    <property type="project" value="UniProtKB-UniRule"/>
</dbReference>
<dbReference type="InterPro" id="IPR022801">
    <property type="entry name" value="Ribosomal_uS4"/>
</dbReference>
<dbReference type="Gene3D" id="3.10.290.10">
    <property type="entry name" value="RNA-binding S4 domain"/>
    <property type="match status" value="1"/>
</dbReference>
<keyword evidence="11" id="KW-1185">Reference proteome</keyword>
<dbReference type="EMBL" id="LYDR01000152">
    <property type="protein sequence ID" value="ODA28697.1"/>
    <property type="molecule type" value="Genomic_DNA"/>
</dbReference>
<evidence type="ECO:0000313" key="11">
    <source>
        <dbReference type="Proteomes" id="UP000094828"/>
    </source>
</evidence>
<keyword evidence="3 7" id="KW-0694">RNA-binding</keyword>
<comment type="subunit">
    <text evidence="7">Part of the 30S ribosomal subunit. Contacts protein S5. The interaction surface between S4 and S5 is involved in control of translational fidelity.</text>
</comment>
<dbReference type="InterPro" id="IPR001912">
    <property type="entry name" value="Ribosomal_uS4_N"/>
</dbReference>
<dbReference type="NCBIfam" id="NF003717">
    <property type="entry name" value="PRK05327.1"/>
    <property type="match status" value="1"/>
</dbReference>
<dbReference type="PROSITE" id="PS50889">
    <property type="entry name" value="S4"/>
    <property type="match status" value="1"/>
</dbReference>
<evidence type="ECO:0000313" key="10">
    <source>
        <dbReference type="EMBL" id="ODA28697.1"/>
    </source>
</evidence>
<feature type="domain" description="RNA-binding S4" evidence="8">
    <location>
        <begin position="93"/>
        <end position="154"/>
    </location>
</feature>
<evidence type="ECO:0000259" key="9">
    <source>
        <dbReference type="SMART" id="SM01390"/>
    </source>
</evidence>
<dbReference type="RefSeq" id="WP_068852263.1">
    <property type="nucleotide sequence ID" value="NZ_LYDR01000152.1"/>
</dbReference>
<sequence length="202" mass="22847">MGRYTGPKGRVNRRLGAIVFENAGAIRALERRNTPPGMAERRRKLSAYGTAHFEKQKIKYYYGLREAQLRKYFEMARAKKGNTGEFLLLTCERRLDNIVRRAGFAKSRLQARQGIVHRHFQLNGHTVDIPSILVKPGDVITLRNRPNVKELYADLVESASLPSVDWLAVDRSGFEIRVMALPTATDISLPVEIGLVVALMSR</sequence>
<evidence type="ECO:0000259" key="8">
    <source>
        <dbReference type="SMART" id="SM00363"/>
    </source>
</evidence>
<dbReference type="SUPFAM" id="SSF55174">
    <property type="entry name" value="Alpha-L RNA-binding motif"/>
    <property type="match status" value="1"/>
</dbReference>
<proteinExistence type="inferred from homology"/>